<evidence type="ECO:0000256" key="2">
    <source>
        <dbReference type="ARBA" id="ARBA00022490"/>
    </source>
</evidence>
<gene>
    <name evidence="13" type="ORF">Tci_881928</name>
</gene>
<evidence type="ECO:0000256" key="11">
    <source>
        <dbReference type="SAM" id="MobiDB-lite"/>
    </source>
</evidence>
<keyword evidence="6" id="KW-0228">DNA excision</keyword>
<sequence>LVLAEPEGRKLMLLAPVVRERKGEHLAVFEELRAQGFVRARVNGKLCELDELPKLDKQKKHSIDVVVDRFKPGSTVQGIACRSAEGSAQRQRLPERRLPLLE</sequence>
<keyword evidence="8" id="KW-0267">Excision nuclease</keyword>
<keyword evidence="9" id="KW-0238">DNA-binding</keyword>
<feature type="non-terminal residue" evidence="13">
    <location>
        <position position="1"/>
    </location>
</feature>
<accession>A0A699TL30</accession>
<dbReference type="InterPro" id="IPR041102">
    <property type="entry name" value="UvrA_inter"/>
</dbReference>
<evidence type="ECO:0000313" key="13">
    <source>
        <dbReference type="EMBL" id="GFD09959.1"/>
    </source>
</evidence>
<dbReference type="PANTHER" id="PTHR43152:SF3">
    <property type="entry name" value="UVRABC SYSTEM PROTEIN A"/>
    <property type="match status" value="1"/>
</dbReference>
<dbReference type="GO" id="GO:0005737">
    <property type="term" value="C:cytoplasm"/>
    <property type="evidence" value="ECO:0007669"/>
    <property type="project" value="UniProtKB-SubCell"/>
</dbReference>
<keyword evidence="2" id="KW-0963">Cytoplasm</keyword>
<protein>
    <recommendedName>
        <fullName evidence="12">UvrA interaction domain-containing protein</fullName>
    </recommendedName>
</protein>
<dbReference type="GO" id="GO:0003677">
    <property type="term" value="F:DNA binding"/>
    <property type="evidence" value="ECO:0007669"/>
    <property type="project" value="UniProtKB-KW"/>
</dbReference>
<keyword evidence="5" id="KW-0227">DNA damage</keyword>
<comment type="subcellular location">
    <subcellularLocation>
        <location evidence="1">Cytoplasm</location>
    </subcellularLocation>
</comment>
<evidence type="ECO:0000256" key="10">
    <source>
        <dbReference type="ARBA" id="ARBA00023204"/>
    </source>
</evidence>
<dbReference type="GO" id="GO:0005524">
    <property type="term" value="F:ATP binding"/>
    <property type="evidence" value="ECO:0007669"/>
    <property type="project" value="UniProtKB-KW"/>
</dbReference>
<dbReference type="Gene3D" id="3.30.190.20">
    <property type="match status" value="1"/>
</dbReference>
<dbReference type="GO" id="GO:0004518">
    <property type="term" value="F:nuclease activity"/>
    <property type="evidence" value="ECO:0007669"/>
    <property type="project" value="UniProtKB-KW"/>
</dbReference>
<evidence type="ECO:0000256" key="4">
    <source>
        <dbReference type="ARBA" id="ARBA00022741"/>
    </source>
</evidence>
<comment type="caution">
    <text evidence="13">The sequence shown here is derived from an EMBL/GenBank/DDBJ whole genome shotgun (WGS) entry which is preliminary data.</text>
</comment>
<dbReference type="AlphaFoldDB" id="A0A699TL30"/>
<evidence type="ECO:0000259" key="12">
    <source>
        <dbReference type="Pfam" id="PF17760"/>
    </source>
</evidence>
<reference evidence="13" key="1">
    <citation type="journal article" date="2019" name="Sci. Rep.">
        <title>Draft genome of Tanacetum cinerariifolium, the natural source of mosquito coil.</title>
        <authorList>
            <person name="Yamashiro T."/>
            <person name="Shiraishi A."/>
            <person name="Satake H."/>
            <person name="Nakayama K."/>
        </authorList>
    </citation>
    <scope>NUCLEOTIDE SEQUENCE</scope>
</reference>
<evidence type="ECO:0000256" key="7">
    <source>
        <dbReference type="ARBA" id="ARBA00022840"/>
    </source>
</evidence>
<evidence type="ECO:0000256" key="1">
    <source>
        <dbReference type="ARBA" id="ARBA00004496"/>
    </source>
</evidence>
<dbReference type="Pfam" id="PF17760">
    <property type="entry name" value="UvrA_inter"/>
    <property type="match status" value="1"/>
</dbReference>
<proteinExistence type="predicted"/>
<feature type="domain" description="UvrA interaction" evidence="12">
    <location>
        <begin position="2"/>
        <end position="72"/>
    </location>
</feature>
<dbReference type="EMBL" id="BKCJ011249174">
    <property type="protein sequence ID" value="GFD09959.1"/>
    <property type="molecule type" value="Genomic_DNA"/>
</dbReference>
<dbReference type="GO" id="GO:0006281">
    <property type="term" value="P:DNA repair"/>
    <property type="evidence" value="ECO:0007669"/>
    <property type="project" value="UniProtKB-KW"/>
</dbReference>
<evidence type="ECO:0000256" key="5">
    <source>
        <dbReference type="ARBA" id="ARBA00022763"/>
    </source>
</evidence>
<evidence type="ECO:0000256" key="6">
    <source>
        <dbReference type="ARBA" id="ARBA00022769"/>
    </source>
</evidence>
<keyword evidence="10" id="KW-0234">DNA repair</keyword>
<organism evidence="13">
    <name type="scientific">Tanacetum cinerariifolium</name>
    <name type="common">Dalmatian daisy</name>
    <name type="synonym">Chrysanthemum cinerariifolium</name>
    <dbReference type="NCBI Taxonomy" id="118510"/>
    <lineage>
        <taxon>Eukaryota</taxon>
        <taxon>Viridiplantae</taxon>
        <taxon>Streptophyta</taxon>
        <taxon>Embryophyta</taxon>
        <taxon>Tracheophyta</taxon>
        <taxon>Spermatophyta</taxon>
        <taxon>Magnoliopsida</taxon>
        <taxon>eudicotyledons</taxon>
        <taxon>Gunneridae</taxon>
        <taxon>Pentapetalae</taxon>
        <taxon>asterids</taxon>
        <taxon>campanulids</taxon>
        <taxon>Asterales</taxon>
        <taxon>Asteraceae</taxon>
        <taxon>Asteroideae</taxon>
        <taxon>Anthemideae</taxon>
        <taxon>Anthemidinae</taxon>
        <taxon>Tanacetum</taxon>
    </lineage>
</organism>
<keyword evidence="4" id="KW-0547">Nucleotide-binding</keyword>
<keyword evidence="7" id="KW-0067">ATP-binding</keyword>
<name>A0A699TL30_TANCI</name>
<evidence type="ECO:0000256" key="8">
    <source>
        <dbReference type="ARBA" id="ARBA00022881"/>
    </source>
</evidence>
<evidence type="ECO:0000256" key="3">
    <source>
        <dbReference type="ARBA" id="ARBA00022737"/>
    </source>
</evidence>
<keyword evidence="3" id="KW-0677">Repeat</keyword>
<feature type="region of interest" description="Disordered" evidence="11">
    <location>
        <begin position="81"/>
        <end position="102"/>
    </location>
</feature>
<dbReference type="PANTHER" id="PTHR43152">
    <property type="entry name" value="UVRABC SYSTEM PROTEIN A"/>
    <property type="match status" value="1"/>
</dbReference>
<evidence type="ECO:0000256" key="9">
    <source>
        <dbReference type="ARBA" id="ARBA00023125"/>
    </source>
</evidence>
<feature type="compositionally biased region" description="Basic and acidic residues" evidence="11">
    <location>
        <begin position="92"/>
        <end position="102"/>
    </location>
</feature>